<organism evidence="2 3">
    <name type="scientific">Sulfidibacter corallicola</name>
    <dbReference type="NCBI Taxonomy" id="2818388"/>
    <lineage>
        <taxon>Bacteria</taxon>
        <taxon>Pseudomonadati</taxon>
        <taxon>Acidobacteriota</taxon>
        <taxon>Holophagae</taxon>
        <taxon>Acanthopleuribacterales</taxon>
        <taxon>Acanthopleuribacteraceae</taxon>
        <taxon>Sulfidibacter</taxon>
    </lineage>
</organism>
<name>A0A8A4TNP0_SULCO</name>
<dbReference type="Proteomes" id="UP000663929">
    <property type="component" value="Chromosome"/>
</dbReference>
<reference evidence="2" key="1">
    <citation type="submission" date="2021-03" db="EMBL/GenBank/DDBJ databases">
        <title>Acanthopleuribacteraceae sp. M133.</title>
        <authorList>
            <person name="Wang G."/>
        </authorList>
    </citation>
    <scope>NUCLEOTIDE SEQUENCE</scope>
    <source>
        <strain evidence="2">M133</strain>
    </source>
</reference>
<protein>
    <submittedName>
        <fullName evidence="2">Tetratricopeptide repeat protein</fullName>
    </submittedName>
</protein>
<sequence>MTKPFLYSMVIKSLDDDRLYSAHGIILAARENGTLEQFAQKTAEPEEEAARLLKINLQSRLSKSPLKELKVRFEAEGGRLKTGLTGRQWKIHTLGEEALELPGDCPVGDRLQEWQEQSGHTRQGIADILTQGDAASKRLVHLQKSHDQLETQRQHLVSELQSLRHDLESRHCLVPDGMTAVVTKDEVLARWLGARNANPAEGADTRRFAIPRLRFSRKLMFAFVVALVVSAATIVEKSSFHIRKEKGAEHALEFLIGLGDLSEKQQFERAALEMETGNVKVARQMAEELMVSDTPTVAAASLDLLATIHRQSGDIEAAREYLDQALGIYRSDDAFRSRLVLALVHRAHHERSLEPLAEAESLLREDDPEYWYLHAEIVKTRMMLTESYEEAIELALIGIEAAKKNNNSEQLGWFYRELALYEIYLGHEGKLHYLEAQKYASKTKNLNLYYFSLIPQGMLAKRNGDETEYDWIVNTLKKRLKENPDPALQRNLTYLTSWEP</sequence>
<evidence type="ECO:0000256" key="1">
    <source>
        <dbReference type="SAM" id="Coils"/>
    </source>
</evidence>
<dbReference type="AlphaFoldDB" id="A0A8A4TNP0"/>
<evidence type="ECO:0000313" key="3">
    <source>
        <dbReference type="Proteomes" id="UP000663929"/>
    </source>
</evidence>
<accession>A0A8A4TNP0</accession>
<dbReference type="RefSeq" id="WP_237380377.1">
    <property type="nucleotide sequence ID" value="NZ_CP071793.1"/>
</dbReference>
<keyword evidence="1" id="KW-0175">Coiled coil</keyword>
<dbReference type="InterPro" id="IPR011990">
    <property type="entry name" value="TPR-like_helical_dom_sf"/>
</dbReference>
<dbReference type="Gene3D" id="1.25.40.10">
    <property type="entry name" value="Tetratricopeptide repeat domain"/>
    <property type="match status" value="1"/>
</dbReference>
<keyword evidence="3" id="KW-1185">Reference proteome</keyword>
<dbReference type="SUPFAM" id="SSF48452">
    <property type="entry name" value="TPR-like"/>
    <property type="match status" value="1"/>
</dbReference>
<gene>
    <name evidence="2" type="ORF">J3U87_33660</name>
</gene>
<proteinExistence type="predicted"/>
<feature type="coiled-coil region" evidence="1">
    <location>
        <begin position="139"/>
        <end position="166"/>
    </location>
</feature>
<evidence type="ECO:0000313" key="2">
    <source>
        <dbReference type="EMBL" id="QTD50558.1"/>
    </source>
</evidence>
<dbReference type="KEGG" id="scor:J3U87_33660"/>
<dbReference type="EMBL" id="CP071793">
    <property type="protein sequence ID" value="QTD50558.1"/>
    <property type="molecule type" value="Genomic_DNA"/>
</dbReference>